<dbReference type="Pfam" id="PF14186">
    <property type="entry name" value="Aida_C2"/>
    <property type="match status" value="1"/>
</dbReference>
<dbReference type="Proteomes" id="UP001283361">
    <property type="component" value="Unassembled WGS sequence"/>
</dbReference>
<dbReference type="EMBL" id="JAWDGP010007237">
    <property type="protein sequence ID" value="KAK3727587.1"/>
    <property type="molecule type" value="Genomic_DNA"/>
</dbReference>
<gene>
    <name evidence="5" type="ORF">RRG08_009808</name>
</gene>
<dbReference type="PANTHER" id="PTHR28654:SF1">
    <property type="entry name" value="AXIN INTERACTOR, DORSALIZATION-ASSOCIATED PROTEIN"/>
    <property type="match status" value="1"/>
</dbReference>
<proteinExistence type="inferred from homology"/>
<keyword evidence="2" id="KW-0217">Developmental protein</keyword>
<dbReference type="Gene3D" id="1.20.120.360">
    <property type="entry name" value="Axin interactor, dorsalization-associated protein, N-terminal domain"/>
    <property type="match status" value="1"/>
</dbReference>
<evidence type="ECO:0000256" key="2">
    <source>
        <dbReference type="ARBA" id="ARBA00022473"/>
    </source>
</evidence>
<evidence type="ECO:0000256" key="1">
    <source>
        <dbReference type="ARBA" id="ARBA00007205"/>
    </source>
</evidence>
<evidence type="ECO:0000313" key="5">
    <source>
        <dbReference type="EMBL" id="KAK3727587.1"/>
    </source>
</evidence>
<protein>
    <recommendedName>
        <fullName evidence="4">C2 Aida-type domain-containing protein</fullName>
    </recommendedName>
</protein>
<accession>A0AAE0XZM2</accession>
<evidence type="ECO:0000259" key="4">
    <source>
        <dbReference type="PROSITE" id="PS51911"/>
    </source>
</evidence>
<dbReference type="FunFam" id="2.60.40.150:FF:000059">
    <property type="entry name" value="Axin interactor, dorsalization-associated protein"/>
    <property type="match status" value="1"/>
</dbReference>
<evidence type="ECO:0000256" key="3">
    <source>
        <dbReference type="ARBA" id="ARBA00059715"/>
    </source>
</evidence>
<comment type="caution">
    <text evidence="5">The sequence shown here is derived from an EMBL/GenBank/DDBJ whole genome shotgun (WGS) entry which is preliminary data.</text>
</comment>
<dbReference type="InterPro" id="IPR025939">
    <property type="entry name" value="Aida_C"/>
</dbReference>
<feature type="domain" description="C2 Aida-type" evidence="4">
    <location>
        <begin position="144"/>
        <end position="291"/>
    </location>
</feature>
<dbReference type="GO" id="GO:0035091">
    <property type="term" value="F:phosphatidylinositol binding"/>
    <property type="evidence" value="ECO:0007669"/>
    <property type="project" value="TreeGrafter"/>
</dbReference>
<dbReference type="GO" id="GO:0016020">
    <property type="term" value="C:membrane"/>
    <property type="evidence" value="ECO:0007669"/>
    <property type="project" value="TreeGrafter"/>
</dbReference>
<dbReference type="PANTHER" id="PTHR28654">
    <property type="entry name" value="AXIN INTERACTOR, DORSALIZATION-ASSOCIATED PROTEIN"/>
    <property type="match status" value="1"/>
</dbReference>
<dbReference type="PROSITE" id="PS51911">
    <property type="entry name" value="C2_AIDA"/>
    <property type="match status" value="1"/>
</dbReference>
<dbReference type="AlphaFoldDB" id="A0AAE0XZM2"/>
<comment type="function">
    <text evidence="3">Acts as a ventralizing factor during embryogenesis. Inhibits axin-mediated JNK activation by binding axin and disrupting axin homodimerization. This in turn antagonizes a Wnt/beta-catenin-independent dorsalization pathway activated by AXIN/JNK-signaling.</text>
</comment>
<reference evidence="5" key="1">
    <citation type="journal article" date="2023" name="G3 (Bethesda)">
        <title>A reference genome for the long-term kleptoplast-retaining sea slug Elysia crispata morphotype clarki.</title>
        <authorList>
            <person name="Eastman K.E."/>
            <person name="Pendleton A.L."/>
            <person name="Shaikh M.A."/>
            <person name="Suttiyut T."/>
            <person name="Ogas R."/>
            <person name="Tomko P."/>
            <person name="Gavelis G."/>
            <person name="Widhalm J.R."/>
            <person name="Wisecaver J.H."/>
        </authorList>
    </citation>
    <scope>NUCLEOTIDE SEQUENCE</scope>
    <source>
        <strain evidence="5">ECLA1</strain>
    </source>
</reference>
<dbReference type="InterPro" id="IPR035892">
    <property type="entry name" value="C2_domain_sf"/>
</dbReference>
<dbReference type="InterPro" id="IPR023421">
    <property type="entry name" value="AIDA_N"/>
</dbReference>
<dbReference type="SUPFAM" id="SSF109779">
    <property type="entry name" value="Domain from hypothetical 2610208m17rik protein"/>
    <property type="match status" value="1"/>
</dbReference>
<keyword evidence="6" id="KW-1185">Reference proteome</keyword>
<organism evidence="5 6">
    <name type="scientific">Elysia crispata</name>
    <name type="common">lettuce slug</name>
    <dbReference type="NCBI Taxonomy" id="231223"/>
    <lineage>
        <taxon>Eukaryota</taxon>
        <taxon>Metazoa</taxon>
        <taxon>Spiralia</taxon>
        <taxon>Lophotrochozoa</taxon>
        <taxon>Mollusca</taxon>
        <taxon>Gastropoda</taxon>
        <taxon>Heterobranchia</taxon>
        <taxon>Euthyneura</taxon>
        <taxon>Panpulmonata</taxon>
        <taxon>Sacoglossa</taxon>
        <taxon>Placobranchoidea</taxon>
        <taxon>Plakobranchidae</taxon>
        <taxon>Elysia</taxon>
    </lineage>
</organism>
<name>A0AAE0XZM2_9GAST</name>
<comment type="similarity">
    <text evidence="1">Belongs to the AIDA family.</text>
</comment>
<dbReference type="Gene3D" id="2.60.40.150">
    <property type="entry name" value="C2 domain"/>
    <property type="match status" value="1"/>
</dbReference>
<evidence type="ECO:0000313" key="6">
    <source>
        <dbReference type="Proteomes" id="UP001283361"/>
    </source>
</evidence>
<sequence>MGVEADKETVIFSWMNAFKRAADFDAWGQPVEAIDIYDRLSKQLYQNCNKKEILFDDNQKKILEKIALCLDSRKKTLQFSASHNFDGVPLEELRRLEQTFQALIDGTVSISPSEFPVDVTLATSQLCRLSMQSSISTKQDGTLLPKPLPISGKTLLTVTINKIDLKDASQYLDSFMTVSVRDSNGTPLSASQNTPVASKKTESEIVFDKMVYIQKAIESLPPGFAIFFEFKHYKPRKESISTKCWAFIEQDELKEGNLVLEIYKKPADYSRKALKLLSVKPHYLHLHLSLFR</sequence>
<dbReference type="Pfam" id="PF08910">
    <property type="entry name" value="Aida_N"/>
    <property type="match status" value="1"/>
</dbReference>
<dbReference type="InterPro" id="IPR036818">
    <property type="entry name" value="AIDA_N_sf"/>
</dbReference>